<dbReference type="PANTHER" id="PTHR35014">
    <property type="entry name" value="INFECTION RESPONSE PROTEIN-RELATED"/>
    <property type="match status" value="1"/>
</dbReference>
<proteinExistence type="predicted"/>
<feature type="signal peptide" evidence="1">
    <location>
        <begin position="1"/>
        <end position="24"/>
    </location>
</feature>
<reference evidence="3" key="1">
    <citation type="submission" date="2010-08" db="EMBL/GenBank/DDBJ databases">
        <authorList>
            <consortium name="Caenorhabditis japonica Sequencing Consortium"/>
            <person name="Wilson R.K."/>
        </authorList>
    </citation>
    <scope>NUCLEOTIDE SEQUENCE [LARGE SCALE GENOMIC DNA]</scope>
    <source>
        <strain evidence="3">DF5081</strain>
    </source>
</reference>
<reference evidence="2" key="2">
    <citation type="submission" date="2022-06" db="UniProtKB">
        <authorList>
            <consortium name="EnsemblMetazoa"/>
        </authorList>
    </citation>
    <scope>IDENTIFICATION</scope>
    <source>
        <strain evidence="2">DF5081</strain>
    </source>
</reference>
<dbReference type="AlphaFoldDB" id="A0A8R1E6U7"/>
<evidence type="ECO:0000313" key="3">
    <source>
        <dbReference type="Proteomes" id="UP000005237"/>
    </source>
</evidence>
<protein>
    <recommendedName>
        <fullName evidence="4">DUF19 domain-containing protein</fullName>
    </recommendedName>
</protein>
<evidence type="ECO:0000256" key="1">
    <source>
        <dbReference type="SAM" id="SignalP"/>
    </source>
</evidence>
<dbReference type="Proteomes" id="UP000005237">
    <property type="component" value="Unassembled WGS sequence"/>
</dbReference>
<organism evidence="2 3">
    <name type="scientific">Caenorhabditis japonica</name>
    <dbReference type="NCBI Taxonomy" id="281687"/>
    <lineage>
        <taxon>Eukaryota</taxon>
        <taxon>Metazoa</taxon>
        <taxon>Ecdysozoa</taxon>
        <taxon>Nematoda</taxon>
        <taxon>Chromadorea</taxon>
        <taxon>Rhabditida</taxon>
        <taxon>Rhabditina</taxon>
        <taxon>Rhabditomorpha</taxon>
        <taxon>Rhabditoidea</taxon>
        <taxon>Rhabditidae</taxon>
        <taxon>Peloderinae</taxon>
        <taxon>Caenorhabditis</taxon>
    </lineage>
</organism>
<sequence length="166" mass="18540">MHLFFLPLILILLSFSVTCQLAEAQGQCTTPQSLYNCYISYLGKYGVVPDEGYLPTSDFLLSQMSTHGLPVICKDFDELTACLGAASTYCVNFNTFYAYVNGRNAQAEALAYLQNHAFFEFACGAGKELFMQNLDCLQRNFQQIPLTNRMKSCGQSGLYLDQEICP</sequence>
<feature type="chain" id="PRO_5035854386" description="DUF19 domain-containing protein" evidence="1">
    <location>
        <begin position="25"/>
        <end position="166"/>
    </location>
</feature>
<evidence type="ECO:0000313" key="2">
    <source>
        <dbReference type="EnsemblMetazoa" id="CJA28079b.1"/>
    </source>
</evidence>
<accession>A0A8R1E6U7</accession>
<keyword evidence="1" id="KW-0732">Signal</keyword>
<name>A0A8R1E6U7_CAEJA</name>
<dbReference type="PANTHER" id="PTHR35014:SF1">
    <property type="entry name" value="INFECTION RESPONSE PROTEIN"/>
    <property type="match status" value="1"/>
</dbReference>
<keyword evidence="3" id="KW-1185">Reference proteome</keyword>
<evidence type="ECO:0008006" key="4">
    <source>
        <dbReference type="Google" id="ProtNLM"/>
    </source>
</evidence>
<dbReference type="EnsemblMetazoa" id="CJA28079b.1">
    <property type="protein sequence ID" value="CJA28079b.1"/>
    <property type="gene ID" value="WBGene00183653"/>
</dbReference>